<evidence type="ECO:0000259" key="5">
    <source>
        <dbReference type="PROSITE" id="PS51352"/>
    </source>
</evidence>
<dbReference type="InterPro" id="IPR036939">
    <property type="entry name" value="Cu2_ascorb_mOase_N_sf"/>
</dbReference>
<dbReference type="InterPro" id="IPR011992">
    <property type="entry name" value="EF-hand-dom_pair"/>
</dbReference>
<reference evidence="6 7" key="1">
    <citation type="submission" date="2019-02" db="EMBL/GenBank/DDBJ databases">
        <title>Deep-cultivation of Planctomycetes and their phenomic and genomic characterization uncovers novel biology.</title>
        <authorList>
            <person name="Wiegand S."/>
            <person name="Jogler M."/>
            <person name="Boedeker C."/>
            <person name="Pinto D."/>
            <person name="Vollmers J."/>
            <person name="Rivas-Marin E."/>
            <person name="Kohn T."/>
            <person name="Peeters S.H."/>
            <person name="Heuer A."/>
            <person name="Rast P."/>
            <person name="Oberbeckmann S."/>
            <person name="Bunk B."/>
            <person name="Jeske O."/>
            <person name="Meyerdierks A."/>
            <person name="Storesund J.E."/>
            <person name="Kallscheuer N."/>
            <person name="Luecker S."/>
            <person name="Lage O.M."/>
            <person name="Pohl T."/>
            <person name="Merkel B.J."/>
            <person name="Hornburger P."/>
            <person name="Mueller R.-W."/>
            <person name="Bruemmer F."/>
            <person name="Labrenz M."/>
            <person name="Spormann A.M."/>
            <person name="Op den Camp H."/>
            <person name="Overmann J."/>
            <person name="Amann R."/>
            <person name="Jetten M.S.M."/>
            <person name="Mascher T."/>
            <person name="Medema M.H."/>
            <person name="Devos D.P."/>
            <person name="Kaster A.-K."/>
            <person name="Ovreas L."/>
            <person name="Rohde M."/>
            <person name="Galperin M.Y."/>
            <person name="Jogler C."/>
        </authorList>
    </citation>
    <scope>NUCLEOTIDE SEQUENCE [LARGE SCALE GENOMIC DNA]</scope>
    <source>
        <strain evidence="6 7">K23_9</strain>
    </source>
</reference>
<dbReference type="InterPro" id="IPR000866">
    <property type="entry name" value="AhpC/TSA"/>
</dbReference>
<dbReference type="PROSITE" id="PS51352">
    <property type="entry name" value="THIOREDOXIN_2"/>
    <property type="match status" value="1"/>
</dbReference>
<dbReference type="RefSeq" id="WP_419188992.1">
    <property type="nucleotide sequence ID" value="NZ_CP036526.1"/>
</dbReference>
<keyword evidence="1" id="KW-1015">Disulfide bond</keyword>
<feature type="region of interest" description="Disordered" evidence="2">
    <location>
        <begin position="571"/>
        <end position="595"/>
    </location>
</feature>
<keyword evidence="3" id="KW-0732">Signal</keyword>
<dbReference type="Gene3D" id="2.60.120.310">
    <property type="entry name" value="Copper type II, ascorbate-dependent monooxygenase, N-terminal domain"/>
    <property type="match status" value="1"/>
</dbReference>
<dbReference type="SUPFAM" id="SSF49742">
    <property type="entry name" value="PHM/PNGase F"/>
    <property type="match status" value="2"/>
</dbReference>
<dbReference type="InterPro" id="IPR013766">
    <property type="entry name" value="Thioredoxin_domain"/>
</dbReference>
<dbReference type="Proteomes" id="UP000319817">
    <property type="component" value="Chromosome"/>
</dbReference>
<dbReference type="PANTHER" id="PTHR43640">
    <property type="entry name" value="OS07G0260300 PROTEIN"/>
    <property type="match status" value="1"/>
</dbReference>
<dbReference type="AlphaFoldDB" id="A0A517NVW0"/>
<proteinExistence type="predicted"/>
<dbReference type="SUPFAM" id="SSF52833">
    <property type="entry name" value="Thioredoxin-like"/>
    <property type="match status" value="1"/>
</dbReference>
<name>A0A517NVW0_9BACT</name>
<gene>
    <name evidence="6" type="ORF">K239x_32570</name>
</gene>
<feature type="chain" id="PRO_5022187581" evidence="3">
    <location>
        <begin position="22"/>
        <end position="667"/>
    </location>
</feature>
<dbReference type="InterPro" id="IPR047262">
    <property type="entry name" value="PRX-like1"/>
</dbReference>
<feature type="domain" description="Thioredoxin" evidence="5">
    <location>
        <begin position="19"/>
        <end position="171"/>
    </location>
</feature>
<feature type="compositionally biased region" description="Polar residues" evidence="2">
    <location>
        <begin position="579"/>
        <end position="593"/>
    </location>
</feature>
<feature type="signal peptide" evidence="3">
    <location>
        <begin position="1"/>
        <end position="21"/>
    </location>
</feature>
<dbReference type="InterPro" id="IPR018247">
    <property type="entry name" value="EF_Hand_1_Ca_BS"/>
</dbReference>
<organism evidence="6 7">
    <name type="scientific">Stieleria marina</name>
    <dbReference type="NCBI Taxonomy" id="1930275"/>
    <lineage>
        <taxon>Bacteria</taxon>
        <taxon>Pseudomonadati</taxon>
        <taxon>Planctomycetota</taxon>
        <taxon>Planctomycetia</taxon>
        <taxon>Pirellulales</taxon>
        <taxon>Pirellulaceae</taxon>
        <taxon>Stieleria</taxon>
    </lineage>
</organism>
<dbReference type="PROSITE" id="PS50222">
    <property type="entry name" value="EF_HAND_2"/>
    <property type="match status" value="1"/>
</dbReference>
<dbReference type="InterPro" id="IPR014784">
    <property type="entry name" value="Cu2_ascorb_mOase-like_C"/>
</dbReference>
<dbReference type="Pfam" id="PF00578">
    <property type="entry name" value="AhpC-TSA"/>
    <property type="match status" value="1"/>
</dbReference>
<dbReference type="PROSITE" id="PS00018">
    <property type="entry name" value="EF_HAND_1"/>
    <property type="match status" value="1"/>
</dbReference>
<evidence type="ECO:0000256" key="3">
    <source>
        <dbReference type="SAM" id="SignalP"/>
    </source>
</evidence>
<feature type="domain" description="EF-hand" evidence="4">
    <location>
        <begin position="609"/>
        <end position="644"/>
    </location>
</feature>
<dbReference type="PANTHER" id="PTHR43640:SF1">
    <property type="entry name" value="THIOREDOXIN-DEPENDENT PEROXIREDOXIN"/>
    <property type="match status" value="1"/>
</dbReference>
<dbReference type="GO" id="GO:0005507">
    <property type="term" value="F:copper ion binding"/>
    <property type="evidence" value="ECO:0007669"/>
    <property type="project" value="InterPro"/>
</dbReference>
<evidence type="ECO:0000259" key="4">
    <source>
        <dbReference type="PROSITE" id="PS50222"/>
    </source>
</evidence>
<dbReference type="InterPro" id="IPR036249">
    <property type="entry name" value="Thioredoxin-like_sf"/>
</dbReference>
<dbReference type="SUPFAM" id="SSF47473">
    <property type="entry name" value="EF-hand"/>
    <property type="match status" value="1"/>
</dbReference>
<protein>
    <submittedName>
        <fullName evidence="6">Thiol-disulfide oxidoreductase</fullName>
    </submittedName>
</protein>
<keyword evidence="7" id="KW-1185">Reference proteome</keyword>
<dbReference type="EMBL" id="CP036526">
    <property type="protein sequence ID" value="QDT11263.1"/>
    <property type="molecule type" value="Genomic_DNA"/>
</dbReference>
<evidence type="ECO:0000256" key="1">
    <source>
        <dbReference type="ARBA" id="ARBA00023157"/>
    </source>
</evidence>
<dbReference type="Gene3D" id="2.60.120.230">
    <property type="match status" value="1"/>
</dbReference>
<accession>A0A517NVW0</accession>
<dbReference type="InterPro" id="IPR008977">
    <property type="entry name" value="PHM/PNGase_F_dom_sf"/>
</dbReference>
<dbReference type="Gene3D" id="3.40.30.10">
    <property type="entry name" value="Glutaredoxin"/>
    <property type="match status" value="1"/>
</dbReference>
<dbReference type="GO" id="GO:0016209">
    <property type="term" value="F:antioxidant activity"/>
    <property type="evidence" value="ECO:0007669"/>
    <property type="project" value="InterPro"/>
</dbReference>
<dbReference type="GO" id="GO:0005509">
    <property type="term" value="F:calcium ion binding"/>
    <property type="evidence" value="ECO:0007669"/>
    <property type="project" value="InterPro"/>
</dbReference>
<sequence precursor="true">MRYLFPVIVFALLSAGSFGNAADRVPPFSLPGTDESTVALSTDADVRFHVLCFLGTECPLAKLYGPRLQRLSVRYHDDGVRFIGINSNVQDSLEQWAQFGRTAGLTFPLAKDFDRSVAQSAGATRTPEVIVIDRAGLIRYRGRIDDQYQPGIARSAPSKQDLRDAIEQLIAGETVAVSATEAVGCLIAMPGREIDAECEVTYCKDVSRVLRRHCVECHRDGEIGPFALTDYNEIVGWSEMMLEVIDQKRMPPWHASDDHAKIANARKMSDRDKELLAEWVAGGMPYGQASDLPEPIAYTTGWRLEREPDAVFSVSKQPFQVPAEGTVEYQYFIVDPKFTEDKWVTSTQIVPGNRSVVHHVIAFIRPPDGQSIQSYGMLGAYVPGQIVSPLPDGYARRVPAGSRIVFQMHYTPTGAQTEDRSRIGLLFADESDVTHEVFAMGAIEQDFEIPPGDASHEVNGVLSGFPKDARLLSIMPHMHLRGKSFRMSQQVDGEATTLLEVPTYDFNWQHNYELAQPLPLDGVDRLKFTAVFDNSAGNPTNPAPTEYVTWGDQTWQEMAVVFAAVAKPRVKDPRVKNSPGKTTPSAKESSEQQAIEDRLAARREAGMKQAKKFADDYMQRFDKNGDGYIAKHELPDSVRMNLFSSLDNNRDEVVSRDEIISQVIWRF</sequence>
<evidence type="ECO:0000313" key="6">
    <source>
        <dbReference type="EMBL" id="QDT11263.1"/>
    </source>
</evidence>
<dbReference type="GO" id="GO:0016715">
    <property type="term" value="F:oxidoreductase activity, acting on paired donors, with incorporation or reduction of molecular oxygen, reduced ascorbate as one donor, and incorporation of one atom of oxygen"/>
    <property type="evidence" value="ECO:0007669"/>
    <property type="project" value="InterPro"/>
</dbReference>
<dbReference type="InterPro" id="IPR002048">
    <property type="entry name" value="EF_hand_dom"/>
</dbReference>
<dbReference type="Gene3D" id="1.10.238.10">
    <property type="entry name" value="EF-hand"/>
    <property type="match status" value="1"/>
</dbReference>
<evidence type="ECO:0000256" key="2">
    <source>
        <dbReference type="SAM" id="MobiDB-lite"/>
    </source>
</evidence>
<evidence type="ECO:0000313" key="7">
    <source>
        <dbReference type="Proteomes" id="UP000319817"/>
    </source>
</evidence>